<reference evidence="1 2" key="1">
    <citation type="submission" date="2020-06" db="EMBL/GenBank/DDBJ databases">
        <title>Oricola thermophila sp. nov. isolated from a tidal sediments.</title>
        <authorList>
            <person name="Kwon K.K."/>
            <person name="Yang S.-H."/>
            <person name="Park M.-J."/>
        </authorList>
    </citation>
    <scope>NUCLEOTIDE SEQUENCE [LARGE SCALE GENOMIC DNA]</scope>
    <source>
        <strain evidence="1 2">MEBiC13590</strain>
    </source>
</reference>
<organism evidence="1 2">
    <name type="scientific">Oricola thermophila</name>
    <dbReference type="NCBI Taxonomy" id="2742145"/>
    <lineage>
        <taxon>Bacteria</taxon>
        <taxon>Pseudomonadati</taxon>
        <taxon>Pseudomonadota</taxon>
        <taxon>Alphaproteobacteria</taxon>
        <taxon>Hyphomicrobiales</taxon>
        <taxon>Ahrensiaceae</taxon>
        <taxon>Oricola</taxon>
    </lineage>
</organism>
<proteinExistence type="predicted"/>
<accession>A0A6N1VGD2</accession>
<dbReference type="InterPro" id="IPR019056">
    <property type="entry name" value="Phage_TAC_6"/>
</dbReference>
<dbReference type="Proteomes" id="UP000509367">
    <property type="component" value="Chromosome"/>
</dbReference>
<evidence type="ECO:0000313" key="2">
    <source>
        <dbReference type="Proteomes" id="UP000509367"/>
    </source>
</evidence>
<sequence length="65" mass="7925">MRVAGAMRWPPDRFWSSTPREFRLAMEGWLMSRGVRIETQAQREARSTRLRRLRSYMSQYCRNDE</sequence>
<keyword evidence="2" id="KW-1185">Reference proteome</keyword>
<evidence type="ECO:0000313" key="1">
    <source>
        <dbReference type="EMBL" id="QKV18715.1"/>
    </source>
</evidence>
<dbReference type="AlphaFoldDB" id="A0A6N1VGD2"/>
<dbReference type="EMBL" id="CP054836">
    <property type="protein sequence ID" value="QKV18715.1"/>
    <property type="molecule type" value="Genomic_DNA"/>
</dbReference>
<gene>
    <name evidence="1" type="ORF">HTY61_09765</name>
</gene>
<dbReference type="KEGG" id="orm:HTY61_09765"/>
<protein>
    <submittedName>
        <fullName evidence="1">Phage tail assembly chaperone</fullName>
    </submittedName>
</protein>
<name>A0A6N1VGD2_9HYPH</name>
<dbReference type="Pfam" id="PF09550">
    <property type="entry name" value="Phage_TAC_6"/>
    <property type="match status" value="1"/>
</dbReference>